<name>A0A6C0LTR7_9ZZZZ</name>
<protein>
    <submittedName>
        <fullName evidence="1">Uncharacterized protein</fullName>
    </submittedName>
</protein>
<accession>A0A6C0LTR7</accession>
<organism evidence="1">
    <name type="scientific">viral metagenome</name>
    <dbReference type="NCBI Taxonomy" id="1070528"/>
    <lineage>
        <taxon>unclassified sequences</taxon>
        <taxon>metagenomes</taxon>
        <taxon>organismal metagenomes</taxon>
    </lineage>
</organism>
<sequence>MSLPQINEHLDSMRNEWISNKDKRIQSINASNSLLETALTRNTSVIDKIVNVVYTDINYNNGPLIDLDIHDIKHLSKMFPIQTIAKCSKFIYTHEAYESFHTNMPSRSKRKLCGSFGTLKYGLQKYDYSCERPRGYAYLSNRHEPITKHEYGKTYILSKVIVSYMDGDGYIALHAQPLYTITFNKAPF</sequence>
<dbReference type="EMBL" id="MN740563">
    <property type="protein sequence ID" value="QHU33813.1"/>
    <property type="molecule type" value="Genomic_DNA"/>
</dbReference>
<evidence type="ECO:0000313" key="1">
    <source>
        <dbReference type="EMBL" id="QHU33813.1"/>
    </source>
</evidence>
<reference evidence="1" key="1">
    <citation type="journal article" date="2020" name="Nature">
        <title>Giant virus diversity and host interactions through global metagenomics.</title>
        <authorList>
            <person name="Schulz F."/>
            <person name="Roux S."/>
            <person name="Paez-Espino D."/>
            <person name="Jungbluth S."/>
            <person name="Walsh D.A."/>
            <person name="Denef V.J."/>
            <person name="McMahon K.D."/>
            <person name="Konstantinidis K.T."/>
            <person name="Eloe-Fadrosh E.A."/>
            <person name="Kyrpides N.C."/>
            <person name="Woyke T."/>
        </authorList>
    </citation>
    <scope>NUCLEOTIDE SEQUENCE</scope>
    <source>
        <strain evidence="1">GVMAG-S-1016704-121</strain>
    </source>
</reference>
<dbReference type="AlphaFoldDB" id="A0A6C0LTR7"/>
<proteinExistence type="predicted"/>